<dbReference type="Proteomes" id="UP001447188">
    <property type="component" value="Unassembled WGS sequence"/>
</dbReference>
<comment type="caution">
    <text evidence="2">The sequence shown here is derived from an EMBL/GenBank/DDBJ whole genome shotgun (WGS) entry which is preliminary data.</text>
</comment>
<keyword evidence="3" id="KW-1185">Reference proteome</keyword>
<protein>
    <submittedName>
        <fullName evidence="2">Uncharacterized protein</fullName>
    </submittedName>
</protein>
<gene>
    <name evidence="2" type="ORF">Q9L58_009661</name>
</gene>
<evidence type="ECO:0000313" key="2">
    <source>
        <dbReference type="EMBL" id="KAL0631474.1"/>
    </source>
</evidence>
<organism evidence="2 3">
    <name type="scientific">Discina gigas</name>
    <dbReference type="NCBI Taxonomy" id="1032678"/>
    <lineage>
        <taxon>Eukaryota</taxon>
        <taxon>Fungi</taxon>
        <taxon>Dikarya</taxon>
        <taxon>Ascomycota</taxon>
        <taxon>Pezizomycotina</taxon>
        <taxon>Pezizomycetes</taxon>
        <taxon>Pezizales</taxon>
        <taxon>Discinaceae</taxon>
        <taxon>Discina</taxon>
    </lineage>
</organism>
<sequence>MSSFGSSTQPDCIRNSSTTPNGHEPTSPASTHASERPTEPETSRTRTDQCEHTIDTGLSKEVHRMEFRLDGFENSFNIKNQENDARFGRSRDEVNRLNSVILSQGKLLEILGRELYLLRGEIRNKRPDMGSMERRNRAMVTDLSTMQKGMATMETGMATMETGMATMETDVMQYQTGVREMKGGMVMMKADIMILHTDLMNIRLDMTIMKKEMEAYVTRLFNLFKAEM</sequence>
<evidence type="ECO:0000313" key="3">
    <source>
        <dbReference type="Proteomes" id="UP001447188"/>
    </source>
</evidence>
<evidence type="ECO:0000256" key="1">
    <source>
        <dbReference type="SAM" id="MobiDB-lite"/>
    </source>
</evidence>
<dbReference type="EMBL" id="JBBBZM010000244">
    <property type="protein sequence ID" value="KAL0631474.1"/>
    <property type="molecule type" value="Genomic_DNA"/>
</dbReference>
<feature type="compositionally biased region" description="Polar residues" evidence="1">
    <location>
        <begin position="1"/>
        <end position="21"/>
    </location>
</feature>
<accession>A0ABR3G6B9</accession>
<proteinExistence type="predicted"/>
<feature type="compositionally biased region" description="Basic and acidic residues" evidence="1">
    <location>
        <begin position="33"/>
        <end position="57"/>
    </location>
</feature>
<name>A0ABR3G6B9_9PEZI</name>
<feature type="region of interest" description="Disordered" evidence="1">
    <location>
        <begin position="1"/>
        <end position="57"/>
    </location>
</feature>
<reference evidence="2 3" key="1">
    <citation type="submission" date="2024-02" db="EMBL/GenBank/DDBJ databases">
        <title>Discinaceae phylogenomics.</title>
        <authorList>
            <person name="Dirks A.C."/>
            <person name="James T.Y."/>
        </authorList>
    </citation>
    <scope>NUCLEOTIDE SEQUENCE [LARGE SCALE GENOMIC DNA]</scope>
    <source>
        <strain evidence="2 3">ACD0624</strain>
    </source>
</reference>